<evidence type="ECO:0000256" key="2">
    <source>
        <dbReference type="ARBA" id="ARBA00012425"/>
    </source>
</evidence>
<dbReference type="SMR" id="A0A482XP13"/>
<comment type="caution">
    <text evidence="13">The sequence shown here is derived from an EMBL/GenBank/DDBJ whole genome shotgun (WGS) entry which is preliminary data.</text>
</comment>
<dbReference type="GO" id="GO:0000082">
    <property type="term" value="P:G1/S transition of mitotic cell cycle"/>
    <property type="evidence" value="ECO:0007669"/>
    <property type="project" value="TreeGrafter"/>
</dbReference>
<dbReference type="InterPro" id="IPR008271">
    <property type="entry name" value="Ser/Thr_kinase_AS"/>
</dbReference>
<dbReference type="STRING" id="195883.A0A482XP13"/>
<dbReference type="PROSITE" id="PS00107">
    <property type="entry name" value="PROTEIN_KINASE_ATP"/>
    <property type="match status" value="1"/>
</dbReference>
<feature type="binding site" evidence="10">
    <location>
        <position position="46"/>
    </location>
    <ligand>
        <name>ATP</name>
        <dbReference type="ChEBI" id="CHEBI:30616"/>
    </ligand>
</feature>
<dbReference type="SMART" id="SM00220">
    <property type="entry name" value="S_TKc"/>
    <property type="match status" value="1"/>
</dbReference>
<evidence type="ECO:0000313" key="13">
    <source>
        <dbReference type="EMBL" id="RZF46911.1"/>
    </source>
</evidence>
<dbReference type="GO" id="GO:0010468">
    <property type="term" value="P:regulation of gene expression"/>
    <property type="evidence" value="ECO:0007669"/>
    <property type="project" value="TreeGrafter"/>
</dbReference>
<keyword evidence="5 10" id="KW-0547">Nucleotide-binding</keyword>
<dbReference type="FunFam" id="3.30.200.20:FF:000124">
    <property type="entry name" value="Cyclin-dependent kinase 4"/>
    <property type="match status" value="1"/>
</dbReference>
<dbReference type="FunCoup" id="A0A482XP13">
    <property type="interactions" value="339"/>
</dbReference>
<keyword evidence="14" id="KW-1185">Reference proteome</keyword>
<comment type="similarity">
    <text evidence="1">Belongs to the protein kinase superfamily. CMGC Ser/Thr protein kinase family. CDC2/CDKX subfamily.</text>
</comment>
<keyword evidence="3 11" id="KW-0723">Serine/threonine-protein kinase</keyword>
<evidence type="ECO:0000313" key="14">
    <source>
        <dbReference type="Proteomes" id="UP000291343"/>
    </source>
</evidence>
<evidence type="ECO:0000256" key="4">
    <source>
        <dbReference type="ARBA" id="ARBA00022679"/>
    </source>
</evidence>
<protein>
    <recommendedName>
        <fullName evidence="2">cyclin-dependent kinase</fullName>
        <ecNumber evidence="2">2.7.11.22</ecNumber>
    </recommendedName>
</protein>
<dbReference type="FunFam" id="1.10.510.10:FF:000624">
    <property type="entry name" value="Mitogen-activated protein kinase"/>
    <property type="match status" value="1"/>
</dbReference>
<dbReference type="Gene3D" id="1.10.510.10">
    <property type="entry name" value="Transferase(Phosphotransferase) domain 1"/>
    <property type="match status" value="1"/>
</dbReference>
<dbReference type="PANTHER" id="PTHR24056:SF472">
    <property type="entry name" value="CYCLIN-DEPENDENT KINASE 4, ISOFORM A"/>
    <property type="match status" value="1"/>
</dbReference>
<dbReference type="Pfam" id="PF00069">
    <property type="entry name" value="Pkinase"/>
    <property type="match status" value="1"/>
</dbReference>
<feature type="domain" description="Protein kinase" evidence="12">
    <location>
        <begin position="15"/>
        <end position="305"/>
    </location>
</feature>
<dbReference type="InterPro" id="IPR000719">
    <property type="entry name" value="Prot_kinase_dom"/>
</dbReference>
<accession>A0A482XP13</accession>
<evidence type="ECO:0000256" key="11">
    <source>
        <dbReference type="RuleBase" id="RU000304"/>
    </source>
</evidence>
<dbReference type="SUPFAM" id="SSF56112">
    <property type="entry name" value="Protein kinase-like (PK-like)"/>
    <property type="match status" value="1"/>
</dbReference>
<dbReference type="GO" id="GO:0007165">
    <property type="term" value="P:signal transduction"/>
    <property type="evidence" value="ECO:0007669"/>
    <property type="project" value="TreeGrafter"/>
</dbReference>
<dbReference type="OrthoDB" id="1732493at2759"/>
<dbReference type="PANTHER" id="PTHR24056">
    <property type="entry name" value="CELL DIVISION PROTEIN KINASE"/>
    <property type="match status" value="1"/>
</dbReference>
<evidence type="ECO:0000256" key="1">
    <source>
        <dbReference type="ARBA" id="ARBA00006485"/>
    </source>
</evidence>
<evidence type="ECO:0000256" key="6">
    <source>
        <dbReference type="ARBA" id="ARBA00022777"/>
    </source>
</evidence>
<dbReference type="Gene3D" id="3.30.200.20">
    <property type="entry name" value="Phosphorylase Kinase, domain 1"/>
    <property type="match status" value="1"/>
</dbReference>
<dbReference type="EMBL" id="QKKF02005396">
    <property type="protein sequence ID" value="RZF46911.1"/>
    <property type="molecule type" value="Genomic_DNA"/>
</dbReference>
<keyword evidence="4" id="KW-0808">Transferase</keyword>
<evidence type="ECO:0000256" key="3">
    <source>
        <dbReference type="ARBA" id="ARBA00022527"/>
    </source>
</evidence>
<dbReference type="GO" id="GO:0005524">
    <property type="term" value="F:ATP binding"/>
    <property type="evidence" value="ECO:0007669"/>
    <property type="project" value="UniProtKB-UniRule"/>
</dbReference>
<evidence type="ECO:0000259" key="12">
    <source>
        <dbReference type="PROSITE" id="PS50011"/>
    </source>
</evidence>
<dbReference type="EC" id="2.7.11.22" evidence="2"/>
<dbReference type="PROSITE" id="PS00108">
    <property type="entry name" value="PROTEIN_KINASE_ST"/>
    <property type="match status" value="1"/>
</dbReference>
<dbReference type="GO" id="GO:0000307">
    <property type="term" value="C:cyclin-dependent protein kinase holoenzyme complex"/>
    <property type="evidence" value="ECO:0007669"/>
    <property type="project" value="TreeGrafter"/>
</dbReference>
<dbReference type="AlphaFoldDB" id="A0A482XP13"/>
<dbReference type="InterPro" id="IPR011009">
    <property type="entry name" value="Kinase-like_dom_sf"/>
</dbReference>
<keyword evidence="6" id="KW-0418">Kinase</keyword>
<sequence length="319" mass="35793">MTGGLDSSMRGRPNYEELNLIGNGAYGTVYKARDLSNGNQIVAIKKLRVPLTDDGVPMSTVREIALLRHLDGTVQHPNIVRLLDVCHGQRLEREQQLILFLVFEHVDQDLMTYKDKCPAPGLSESRIRDLMFQILSGVDFLHSRRIVHRDLKPQNILVTNSGDVKIADFGLAKTYDFEMRLTSVVVTLWYRAPEVLLNQSYGTPVDIWSCGCIMGELFSKVPLCAGNSEADQLDRIFQVIGTPSESEWPETVSLARDSFVQSPGICFTTLSSDLSTDGQELLKMMLQFNPVRRISALNALQHQYFASNGYTCNPYSFPV</sequence>
<dbReference type="GO" id="GO:0030332">
    <property type="term" value="F:cyclin binding"/>
    <property type="evidence" value="ECO:0007669"/>
    <property type="project" value="TreeGrafter"/>
</dbReference>
<dbReference type="GO" id="GO:0010389">
    <property type="term" value="P:regulation of G2/M transition of mitotic cell cycle"/>
    <property type="evidence" value="ECO:0007669"/>
    <property type="project" value="TreeGrafter"/>
</dbReference>
<organism evidence="13 14">
    <name type="scientific">Laodelphax striatellus</name>
    <name type="common">Small brown planthopper</name>
    <name type="synonym">Delphax striatella</name>
    <dbReference type="NCBI Taxonomy" id="195883"/>
    <lineage>
        <taxon>Eukaryota</taxon>
        <taxon>Metazoa</taxon>
        <taxon>Ecdysozoa</taxon>
        <taxon>Arthropoda</taxon>
        <taxon>Hexapoda</taxon>
        <taxon>Insecta</taxon>
        <taxon>Pterygota</taxon>
        <taxon>Neoptera</taxon>
        <taxon>Paraneoptera</taxon>
        <taxon>Hemiptera</taxon>
        <taxon>Auchenorrhyncha</taxon>
        <taxon>Fulgoroidea</taxon>
        <taxon>Delphacidae</taxon>
        <taxon>Criomorphinae</taxon>
        <taxon>Laodelphax</taxon>
    </lineage>
</organism>
<comment type="catalytic activity">
    <reaction evidence="9">
        <text>L-seryl-[protein] + ATP = O-phospho-L-seryl-[protein] + ADP + H(+)</text>
        <dbReference type="Rhea" id="RHEA:17989"/>
        <dbReference type="Rhea" id="RHEA-COMP:9863"/>
        <dbReference type="Rhea" id="RHEA-COMP:11604"/>
        <dbReference type="ChEBI" id="CHEBI:15378"/>
        <dbReference type="ChEBI" id="CHEBI:29999"/>
        <dbReference type="ChEBI" id="CHEBI:30616"/>
        <dbReference type="ChEBI" id="CHEBI:83421"/>
        <dbReference type="ChEBI" id="CHEBI:456216"/>
        <dbReference type="EC" id="2.7.11.22"/>
    </reaction>
</comment>
<evidence type="ECO:0000256" key="7">
    <source>
        <dbReference type="ARBA" id="ARBA00022840"/>
    </source>
</evidence>
<dbReference type="InParanoid" id="A0A482XP13"/>
<evidence type="ECO:0000256" key="9">
    <source>
        <dbReference type="ARBA" id="ARBA00048367"/>
    </source>
</evidence>
<dbReference type="InterPro" id="IPR050108">
    <property type="entry name" value="CDK"/>
</dbReference>
<dbReference type="CDD" id="cd07838">
    <property type="entry name" value="STKc_CDK4_6_like"/>
    <property type="match status" value="1"/>
</dbReference>
<dbReference type="GO" id="GO:0005634">
    <property type="term" value="C:nucleus"/>
    <property type="evidence" value="ECO:0007669"/>
    <property type="project" value="TreeGrafter"/>
</dbReference>
<name>A0A482XP13_LAOST</name>
<evidence type="ECO:0000256" key="5">
    <source>
        <dbReference type="ARBA" id="ARBA00022741"/>
    </source>
</evidence>
<dbReference type="InterPro" id="IPR017441">
    <property type="entry name" value="Protein_kinase_ATP_BS"/>
</dbReference>
<dbReference type="Proteomes" id="UP000291343">
    <property type="component" value="Unassembled WGS sequence"/>
</dbReference>
<evidence type="ECO:0000256" key="10">
    <source>
        <dbReference type="PROSITE-ProRule" id="PRU10141"/>
    </source>
</evidence>
<gene>
    <name evidence="13" type="ORF">LSTR_LSTR008039</name>
</gene>
<comment type="catalytic activity">
    <reaction evidence="8">
        <text>L-threonyl-[protein] + ATP = O-phospho-L-threonyl-[protein] + ADP + H(+)</text>
        <dbReference type="Rhea" id="RHEA:46608"/>
        <dbReference type="Rhea" id="RHEA-COMP:11060"/>
        <dbReference type="Rhea" id="RHEA-COMP:11605"/>
        <dbReference type="ChEBI" id="CHEBI:15378"/>
        <dbReference type="ChEBI" id="CHEBI:30013"/>
        <dbReference type="ChEBI" id="CHEBI:30616"/>
        <dbReference type="ChEBI" id="CHEBI:61977"/>
        <dbReference type="ChEBI" id="CHEBI:456216"/>
        <dbReference type="EC" id="2.7.11.22"/>
    </reaction>
</comment>
<proteinExistence type="inferred from homology"/>
<evidence type="ECO:0000256" key="8">
    <source>
        <dbReference type="ARBA" id="ARBA00047811"/>
    </source>
</evidence>
<reference evidence="13 14" key="1">
    <citation type="journal article" date="2017" name="Gigascience">
        <title>Genome sequence of the small brown planthopper, Laodelphax striatellus.</title>
        <authorList>
            <person name="Zhu J."/>
            <person name="Jiang F."/>
            <person name="Wang X."/>
            <person name="Yang P."/>
            <person name="Bao Y."/>
            <person name="Zhao W."/>
            <person name="Wang W."/>
            <person name="Lu H."/>
            <person name="Wang Q."/>
            <person name="Cui N."/>
            <person name="Li J."/>
            <person name="Chen X."/>
            <person name="Luo L."/>
            <person name="Yu J."/>
            <person name="Kang L."/>
            <person name="Cui F."/>
        </authorList>
    </citation>
    <scope>NUCLEOTIDE SEQUENCE [LARGE SCALE GENOMIC DNA]</scope>
    <source>
        <strain evidence="13">Lst14</strain>
    </source>
</reference>
<dbReference type="GO" id="GO:0005737">
    <property type="term" value="C:cytoplasm"/>
    <property type="evidence" value="ECO:0007669"/>
    <property type="project" value="TreeGrafter"/>
</dbReference>
<keyword evidence="7 10" id="KW-0067">ATP-binding</keyword>
<dbReference type="GO" id="GO:0004693">
    <property type="term" value="F:cyclin-dependent protein serine/threonine kinase activity"/>
    <property type="evidence" value="ECO:0007669"/>
    <property type="project" value="UniProtKB-EC"/>
</dbReference>
<dbReference type="PROSITE" id="PS50011">
    <property type="entry name" value="PROTEIN_KINASE_DOM"/>
    <property type="match status" value="1"/>
</dbReference>